<evidence type="ECO:0000313" key="2">
    <source>
        <dbReference type="EMBL" id="KAF3860075.1"/>
    </source>
</evidence>
<comment type="caution">
    <text evidence="2">The sequence shown here is derived from an EMBL/GenBank/DDBJ whole genome shotgun (WGS) entry which is preliminary data.</text>
</comment>
<accession>A0A7J5ZE34</accession>
<protein>
    <submittedName>
        <fullName evidence="2">Uncharacterized protein</fullName>
    </submittedName>
</protein>
<evidence type="ECO:0000256" key="1">
    <source>
        <dbReference type="SAM" id="Phobius"/>
    </source>
</evidence>
<keyword evidence="1" id="KW-1133">Transmembrane helix</keyword>
<keyword evidence="1" id="KW-0812">Transmembrane</keyword>
<reference evidence="2 3" key="1">
    <citation type="submission" date="2020-03" db="EMBL/GenBank/DDBJ databases">
        <title>Dissostichus mawsoni Genome sequencing and assembly.</title>
        <authorList>
            <person name="Park H."/>
        </authorList>
    </citation>
    <scope>NUCLEOTIDE SEQUENCE [LARGE SCALE GENOMIC DNA]</scope>
    <source>
        <strain evidence="2">DM0001</strain>
        <tissue evidence="2">Muscle</tissue>
    </source>
</reference>
<dbReference type="EMBL" id="JAAKFY010000002">
    <property type="protein sequence ID" value="KAF3860075.1"/>
    <property type="molecule type" value="Genomic_DNA"/>
</dbReference>
<dbReference type="AlphaFoldDB" id="A0A7J5ZE34"/>
<feature type="non-terminal residue" evidence="2">
    <location>
        <position position="1"/>
    </location>
</feature>
<gene>
    <name evidence="2" type="ORF">F7725_000330</name>
</gene>
<dbReference type="Proteomes" id="UP000518266">
    <property type="component" value="Unassembled WGS sequence"/>
</dbReference>
<feature type="transmembrane region" description="Helical" evidence="1">
    <location>
        <begin position="12"/>
        <end position="32"/>
    </location>
</feature>
<organism evidence="2 3">
    <name type="scientific">Dissostichus mawsoni</name>
    <name type="common">Antarctic cod</name>
    <dbReference type="NCBI Taxonomy" id="36200"/>
    <lineage>
        <taxon>Eukaryota</taxon>
        <taxon>Metazoa</taxon>
        <taxon>Chordata</taxon>
        <taxon>Craniata</taxon>
        <taxon>Vertebrata</taxon>
        <taxon>Euteleostomi</taxon>
        <taxon>Actinopterygii</taxon>
        <taxon>Neopterygii</taxon>
        <taxon>Teleostei</taxon>
        <taxon>Neoteleostei</taxon>
        <taxon>Acanthomorphata</taxon>
        <taxon>Eupercaria</taxon>
        <taxon>Perciformes</taxon>
        <taxon>Notothenioidei</taxon>
        <taxon>Nototheniidae</taxon>
        <taxon>Dissostichus</taxon>
    </lineage>
</organism>
<keyword evidence="1" id="KW-0472">Membrane</keyword>
<keyword evidence="3" id="KW-1185">Reference proteome</keyword>
<sequence length="157" mass="16976">MTNVSATAGMKPFIPAATLVTFSALTLFPFPLERVYSTVSPSSKFSKSPHISLRGEKYIYTLMKENLLVMVCSLNEAKVVLECGNKSQQSLGVGGITVEDPDGDCALQAGILGGGCHYFLLHYTHKSLLRLGMEGHCALGQLLDAYCVVPLSRQHIL</sequence>
<name>A0A7J5ZE34_DISMA</name>
<evidence type="ECO:0000313" key="3">
    <source>
        <dbReference type="Proteomes" id="UP000518266"/>
    </source>
</evidence>
<proteinExistence type="predicted"/>